<evidence type="ECO:0000313" key="2">
    <source>
        <dbReference type="Proteomes" id="UP000712673"/>
    </source>
</evidence>
<accession>A0A938B6Z2</accession>
<dbReference type="EMBL" id="VGLS01001109">
    <property type="protein sequence ID" value="MBM3226920.1"/>
    <property type="molecule type" value="Genomic_DNA"/>
</dbReference>
<protein>
    <submittedName>
        <fullName evidence="1">Uncharacterized protein</fullName>
    </submittedName>
</protein>
<gene>
    <name evidence="1" type="ORF">FJZ47_24400</name>
</gene>
<dbReference type="Proteomes" id="UP000712673">
    <property type="component" value="Unassembled WGS sequence"/>
</dbReference>
<sequence>MALSKIERCQELARLVGIPLMEADIPEVAERFDSLMRELERLTGLDLASIQPTLVFPDEEA</sequence>
<name>A0A938B6Z2_UNCTE</name>
<reference evidence="1" key="1">
    <citation type="submission" date="2019-03" db="EMBL/GenBank/DDBJ databases">
        <title>Lake Tanganyika Metagenome-Assembled Genomes (MAGs).</title>
        <authorList>
            <person name="Tran P."/>
        </authorList>
    </citation>
    <scope>NUCLEOTIDE SEQUENCE</scope>
    <source>
        <strain evidence="1">K_DeepCast_65m_m2_066</strain>
    </source>
</reference>
<comment type="caution">
    <text evidence="1">The sequence shown here is derived from an EMBL/GenBank/DDBJ whole genome shotgun (WGS) entry which is preliminary data.</text>
</comment>
<organism evidence="1 2">
    <name type="scientific">Tectimicrobiota bacterium</name>
    <dbReference type="NCBI Taxonomy" id="2528274"/>
    <lineage>
        <taxon>Bacteria</taxon>
        <taxon>Pseudomonadati</taxon>
        <taxon>Nitrospinota/Tectimicrobiota group</taxon>
        <taxon>Candidatus Tectimicrobiota</taxon>
    </lineage>
</organism>
<proteinExistence type="predicted"/>
<evidence type="ECO:0000313" key="1">
    <source>
        <dbReference type="EMBL" id="MBM3226920.1"/>
    </source>
</evidence>
<dbReference type="AlphaFoldDB" id="A0A938B6Z2"/>